<reference evidence="3" key="1">
    <citation type="submission" date="2021-03" db="EMBL/GenBank/DDBJ databases">
        <title>Microbacterium sp. nov., a novel actinobacterium isolated from cow dung.</title>
        <authorList>
            <person name="Zhang L."/>
        </authorList>
    </citation>
    <scope>NUCLEOTIDE SEQUENCE</scope>
    <source>
        <strain evidence="3">NEAU-LLB</strain>
    </source>
</reference>
<dbReference type="Gene3D" id="2.70.70.10">
    <property type="entry name" value="Glucose Permease (Domain IIA)"/>
    <property type="match status" value="1"/>
</dbReference>
<gene>
    <name evidence="3" type="ORF">J5V96_10785</name>
</gene>
<dbReference type="InterPro" id="IPR016047">
    <property type="entry name" value="M23ase_b-sheet_dom"/>
</dbReference>
<protein>
    <submittedName>
        <fullName evidence="3">M23 family metallopeptidase</fullName>
    </submittedName>
</protein>
<dbReference type="EMBL" id="JAGFOA010000004">
    <property type="protein sequence ID" value="MBO3663997.1"/>
    <property type="molecule type" value="Genomic_DNA"/>
</dbReference>
<evidence type="ECO:0000256" key="1">
    <source>
        <dbReference type="SAM" id="SignalP"/>
    </source>
</evidence>
<dbReference type="AlphaFoldDB" id="A0A939QJE2"/>
<dbReference type="Proteomes" id="UP000680132">
    <property type="component" value="Unassembled WGS sequence"/>
</dbReference>
<evidence type="ECO:0000313" key="3">
    <source>
        <dbReference type="EMBL" id="MBO3663997.1"/>
    </source>
</evidence>
<dbReference type="InterPro" id="IPR050570">
    <property type="entry name" value="Cell_wall_metabolism_enzyme"/>
</dbReference>
<dbReference type="GO" id="GO:0004222">
    <property type="term" value="F:metalloendopeptidase activity"/>
    <property type="evidence" value="ECO:0007669"/>
    <property type="project" value="TreeGrafter"/>
</dbReference>
<dbReference type="InterPro" id="IPR011055">
    <property type="entry name" value="Dup_hybrid_motif"/>
</dbReference>
<name>A0A939QJE2_9MICO</name>
<dbReference type="RefSeq" id="WP_208503670.1">
    <property type="nucleotide sequence ID" value="NZ_JAGFOA010000004.1"/>
</dbReference>
<comment type="caution">
    <text evidence="3">The sequence shown here is derived from an EMBL/GenBank/DDBJ whole genome shotgun (WGS) entry which is preliminary data.</text>
</comment>
<evidence type="ECO:0000259" key="2">
    <source>
        <dbReference type="Pfam" id="PF01551"/>
    </source>
</evidence>
<accession>A0A939QJE2</accession>
<feature type="domain" description="M23ase beta-sheet core" evidence="2">
    <location>
        <begin position="65"/>
        <end position="157"/>
    </location>
</feature>
<keyword evidence="4" id="KW-1185">Reference proteome</keyword>
<sequence>MPPRPPRLLAALVLGAALLSAPAPASGATDSPQRIETAEAWRWPVADGVRIVRPWTAPAHAYAPGHRGIDLKAEPGAEALAPAGGVIAFRGRVVDRPLVTIDHGGGLVTTLEPVASELSPGDVVHRGQVVGRVAAGGHVEAGALHLGVRLDGEYVNPMLLLGGVPRAILLPCC</sequence>
<keyword evidence="1" id="KW-0732">Signal</keyword>
<dbReference type="CDD" id="cd12797">
    <property type="entry name" value="M23_peptidase"/>
    <property type="match status" value="1"/>
</dbReference>
<feature type="signal peptide" evidence="1">
    <location>
        <begin position="1"/>
        <end position="25"/>
    </location>
</feature>
<dbReference type="PANTHER" id="PTHR21666">
    <property type="entry name" value="PEPTIDASE-RELATED"/>
    <property type="match status" value="1"/>
</dbReference>
<evidence type="ECO:0000313" key="4">
    <source>
        <dbReference type="Proteomes" id="UP000680132"/>
    </source>
</evidence>
<dbReference type="SUPFAM" id="SSF51261">
    <property type="entry name" value="Duplicated hybrid motif"/>
    <property type="match status" value="1"/>
</dbReference>
<organism evidence="3 4">
    <name type="scientific">Microbacterium stercoris</name>
    <dbReference type="NCBI Taxonomy" id="2820289"/>
    <lineage>
        <taxon>Bacteria</taxon>
        <taxon>Bacillati</taxon>
        <taxon>Actinomycetota</taxon>
        <taxon>Actinomycetes</taxon>
        <taxon>Micrococcales</taxon>
        <taxon>Microbacteriaceae</taxon>
        <taxon>Microbacterium</taxon>
    </lineage>
</organism>
<dbReference type="PANTHER" id="PTHR21666:SF270">
    <property type="entry name" value="MUREIN HYDROLASE ACTIVATOR ENVC"/>
    <property type="match status" value="1"/>
</dbReference>
<feature type="chain" id="PRO_5039480717" evidence="1">
    <location>
        <begin position="26"/>
        <end position="173"/>
    </location>
</feature>
<proteinExistence type="predicted"/>
<dbReference type="Pfam" id="PF01551">
    <property type="entry name" value="Peptidase_M23"/>
    <property type="match status" value="1"/>
</dbReference>